<name>A0A1M6JR10_MALRU</name>
<dbReference type="FunFam" id="2.20.25.90:FF:000006">
    <property type="entry name" value="Formate dehydrogenase alpha subunit"/>
    <property type="match status" value="1"/>
</dbReference>
<dbReference type="InterPro" id="IPR006963">
    <property type="entry name" value="Mopterin_OxRdtase_4Fe-4S_dom"/>
</dbReference>
<dbReference type="PROSITE" id="PS51318">
    <property type="entry name" value="TAT"/>
    <property type="match status" value="1"/>
</dbReference>
<dbReference type="SMART" id="SM00926">
    <property type="entry name" value="Molybdop_Fe4S4"/>
    <property type="match status" value="1"/>
</dbReference>
<dbReference type="GO" id="GO:0016491">
    <property type="term" value="F:oxidoreductase activity"/>
    <property type="evidence" value="ECO:0007669"/>
    <property type="project" value="UniProtKB-KW"/>
</dbReference>
<comment type="cofactor">
    <cofactor evidence="1">
        <name>[4Fe-4S] cluster</name>
        <dbReference type="ChEBI" id="CHEBI:49883"/>
    </cofactor>
</comment>
<evidence type="ECO:0000313" key="11">
    <source>
        <dbReference type="EMBL" id="SHJ49108.1"/>
    </source>
</evidence>
<feature type="domain" description="4Fe-4S Mo/W bis-MGD-type" evidence="10">
    <location>
        <begin position="40"/>
        <end position="96"/>
    </location>
</feature>
<dbReference type="GO" id="GO:0030313">
    <property type="term" value="C:cell envelope"/>
    <property type="evidence" value="ECO:0007669"/>
    <property type="project" value="UniProtKB-SubCell"/>
</dbReference>
<dbReference type="Pfam" id="PF04879">
    <property type="entry name" value="Molybdop_Fe4S4"/>
    <property type="match status" value="1"/>
</dbReference>
<dbReference type="EMBL" id="FQZT01000009">
    <property type="protein sequence ID" value="SHJ49108.1"/>
    <property type="molecule type" value="Genomic_DNA"/>
</dbReference>
<dbReference type="GO" id="GO:0009055">
    <property type="term" value="F:electron transfer activity"/>
    <property type="evidence" value="ECO:0007669"/>
    <property type="project" value="TreeGrafter"/>
</dbReference>
<gene>
    <name evidence="11" type="ORF">SAMN02745165_02483</name>
</gene>
<keyword evidence="8" id="KW-0408">Iron</keyword>
<organism evidence="11 12">
    <name type="scientific">Malonomonas rubra DSM 5091</name>
    <dbReference type="NCBI Taxonomy" id="1122189"/>
    <lineage>
        <taxon>Bacteria</taxon>
        <taxon>Pseudomonadati</taxon>
        <taxon>Thermodesulfobacteriota</taxon>
        <taxon>Desulfuromonadia</taxon>
        <taxon>Desulfuromonadales</taxon>
        <taxon>Geopsychrobacteraceae</taxon>
        <taxon>Malonomonas</taxon>
    </lineage>
</organism>
<evidence type="ECO:0000256" key="9">
    <source>
        <dbReference type="ARBA" id="ARBA00023014"/>
    </source>
</evidence>
<dbReference type="Gene3D" id="3.40.50.740">
    <property type="match status" value="1"/>
</dbReference>
<dbReference type="GO" id="GO:0051539">
    <property type="term" value="F:4 iron, 4 sulfur cluster binding"/>
    <property type="evidence" value="ECO:0007669"/>
    <property type="project" value="UniProtKB-KW"/>
</dbReference>
<keyword evidence="9" id="KW-0411">Iron-sulfur</keyword>
<sequence>MSVSRRNFLKGGGLAAGSIALTGKPSQASVDKPALRTKGLQTSTTVCPYCAVGCGMIVHRKDGKIVNIEGDPEHPINQGSLCSKGSALFQVANNERRLTKVQYRAPKSDKWEEKSWDWAMERIAKRMKDTRDRNFVKQEKINGEMYTVNRNEGMAMIGAAALDNEECYLLGKFARAMGVSYLEHQARI</sequence>
<dbReference type="Gene3D" id="2.20.25.90">
    <property type="entry name" value="ADC-like domains"/>
    <property type="match status" value="1"/>
</dbReference>
<evidence type="ECO:0000256" key="1">
    <source>
        <dbReference type="ARBA" id="ARBA00001966"/>
    </source>
</evidence>
<protein>
    <submittedName>
        <fullName evidence="11">Formate dehydrogenase major subunit</fullName>
    </submittedName>
</protein>
<dbReference type="InterPro" id="IPR006311">
    <property type="entry name" value="TAT_signal"/>
</dbReference>
<comment type="subcellular location">
    <subcellularLocation>
        <location evidence="2">Cell envelope</location>
    </subcellularLocation>
</comment>
<keyword evidence="6" id="KW-0479">Metal-binding</keyword>
<evidence type="ECO:0000256" key="4">
    <source>
        <dbReference type="ARBA" id="ARBA00011771"/>
    </source>
</evidence>
<evidence type="ECO:0000313" key="12">
    <source>
        <dbReference type="Proteomes" id="UP000184171"/>
    </source>
</evidence>
<evidence type="ECO:0000256" key="2">
    <source>
        <dbReference type="ARBA" id="ARBA00004196"/>
    </source>
</evidence>
<proteinExistence type="inferred from homology"/>
<dbReference type="GO" id="GO:0030151">
    <property type="term" value="F:molybdenum ion binding"/>
    <property type="evidence" value="ECO:0007669"/>
    <property type="project" value="TreeGrafter"/>
</dbReference>
<keyword evidence="5" id="KW-0004">4Fe-4S</keyword>
<reference evidence="11 12" key="1">
    <citation type="submission" date="2016-11" db="EMBL/GenBank/DDBJ databases">
        <authorList>
            <person name="Jaros S."/>
            <person name="Januszkiewicz K."/>
            <person name="Wedrychowicz H."/>
        </authorList>
    </citation>
    <scope>NUCLEOTIDE SEQUENCE [LARGE SCALE GENOMIC DNA]</scope>
    <source>
        <strain evidence="11 12">DSM 5091</strain>
    </source>
</reference>
<dbReference type="InterPro" id="IPR019546">
    <property type="entry name" value="TAT_signal_bac_arc"/>
</dbReference>
<comment type="subunit">
    <text evidence="4">Heterodimer of a large and a small subunit.</text>
</comment>
<dbReference type="AlphaFoldDB" id="A0A1M6JR10"/>
<dbReference type="PROSITE" id="PS00551">
    <property type="entry name" value="MOLYBDOPTERIN_PROK_1"/>
    <property type="match status" value="1"/>
</dbReference>
<dbReference type="Proteomes" id="UP000184171">
    <property type="component" value="Unassembled WGS sequence"/>
</dbReference>
<evidence type="ECO:0000256" key="8">
    <source>
        <dbReference type="ARBA" id="ARBA00023004"/>
    </source>
</evidence>
<dbReference type="SUPFAM" id="SSF53706">
    <property type="entry name" value="Formate dehydrogenase/DMSO reductase, domains 1-3"/>
    <property type="match status" value="1"/>
</dbReference>
<dbReference type="PROSITE" id="PS51669">
    <property type="entry name" value="4FE4S_MOW_BIS_MGD"/>
    <property type="match status" value="1"/>
</dbReference>
<dbReference type="STRING" id="1122189.SAMN02745165_02483"/>
<keyword evidence="12" id="KW-1185">Reference proteome</keyword>
<evidence type="ECO:0000256" key="5">
    <source>
        <dbReference type="ARBA" id="ARBA00022485"/>
    </source>
</evidence>
<comment type="similarity">
    <text evidence="3">Belongs to the prokaryotic molybdopterin-containing oxidoreductase family.</text>
</comment>
<dbReference type="NCBIfam" id="TIGR01409">
    <property type="entry name" value="TAT_signal_seq"/>
    <property type="match status" value="1"/>
</dbReference>
<dbReference type="PANTHER" id="PTHR43598:SF1">
    <property type="entry name" value="FORMATE DEHYDROGENASE-O MAJOR SUBUNIT"/>
    <property type="match status" value="1"/>
</dbReference>
<evidence type="ECO:0000256" key="3">
    <source>
        <dbReference type="ARBA" id="ARBA00010312"/>
    </source>
</evidence>
<evidence type="ECO:0000256" key="7">
    <source>
        <dbReference type="ARBA" id="ARBA00023002"/>
    </source>
</evidence>
<dbReference type="PANTHER" id="PTHR43598">
    <property type="entry name" value="TUNGSTEN-CONTAINING FORMYLMETHANOFURAN DEHYDROGENASE 2 SUBUNIT B"/>
    <property type="match status" value="1"/>
</dbReference>
<dbReference type="InterPro" id="IPR027467">
    <property type="entry name" value="MopterinOxRdtase_cofactor_BS"/>
</dbReference>
<evidence type="ECO:0000259" key="10">
    <source>
        <dbReference type="PROSITE" id="PS51669"/>
    </source>
</evidence>
<evidence type="ECO:0000256" key="6">
    <source>
        <dbReference type="ARBA" id="ARBA00022723"/>
    </source>
</evidence>
<keyword evidence="7" id="KW-0560">Oxidoreductase</keyword>
<dbReference type="GO" id="GO:0009061">
    <property type="term" value="P:anaerobic respiration"/>
    <property type="evidence" value="ECO:0007669"/>
    <property type="project" value="TreeGrafter"/>
</dbReference>
<accession>A0A1M6JR10</accession>